<feature type="transmembrane region" description="Helical" evidence="17">
    <location>
        <begin position="245"/>
        <end position="263"/>
    </location>
</feature>
<keyword evidence="10" id="KW-0999">Mitochondrion inner membrane</keyword>
<evidence type="ECO:0000256" key="17">
    <source>
        <dbReference type="RuleBase" id="RU362117"/>
    </source>
</evidence>
<evidence type="ECO:0000256" key="7">
    <source>
        <dbReference type="ARBA" id="ARBA00022660"/>
    </source>
</evidence>
<feature type="transmembrane region" description="Helical" evidence="17">
    <location>
        <begin position="269"/>
        <end position="287"/>
    </location>
</feature>
<dbReference type="Pfam" id="PF00033">
    <property type="entry name" value="Cytochrome_B"/>
    <property type="match status" value="1"/>
</dbReference>
<dbReference type="EMBL" id="MG763561">
    <property type="protein sequence ID" value="AUX81269.1"/>
    <property type="molecule type" value="Genomic_DNA"/>
</dbReference>
<evidence type="ECO:0000259" key="18">
    <source>
        <dbReference type="PROSITE" id="PS51002"/>
    </source>
</evidence>
<reference evidence="21" key="3">
    <citation type="submission" date="2018-01" db="EMBL/GenBank/DDBJ databases">
        <title>Complete mitochondrial genome of Meloidogyne graminicola.</title>
        <authorList>
            <person name="Somvanshi V.S."/>
            <person name="Tathode M.S."/>
            <person name="Shukla R.N."/>
            <person name="Rao U."/>
        </authorList>
    </citation>
    <scope>NUCLEOTIDE SEQUENCE</scope>
    <source>
        <strain evidence="21">IARI</strain>
    </source>
</reference>
<evidence type="ECO:0000256" key="10">
    <source>
        <dbReference type="ARBA" id="ARBA00022792"/>
    </source>
</evidence>
<dbReference type="GO" id="GO:0016491">
    <property type="term" value="F:oxidoreductase activity"/>
    <property type="evidence" value="ECO:0007669"/>
    <property type="project" value="UniProtKB-UniRule"/>
</dbReference>
<dbReference type="SUPFAM" id="SSF81648">
    <property type="entry name" value="a domain/subunit of cytochrome bc1 complex (Ubiquinol-cytochrome c reductase)"/>
    <property type="match status" value="1"/>
</dbReference>
<feature type="domain" description="Cytochrome b/b6 C-terminal region profile" evidence="19">
    <location>
        <begin position="194"/>
        <end position="344"/>
    </location>
</feature>
<comment type="function">
    <text evidence="1 17">Component of the ubiquinol-cytochrome c reductase complex (complex III or cytochrome b-c1 complex) that is part of the mitochondrial respiratory chain. The b-c1 complex mediates electron transfer from ubiquinol to cytochrome c. Contributes to the generation of a proton gradient across the mitochondrial membrane that is then used for ATP synthesis.</text>
</comment>
<dbReference type="InterPro" id="IPR005798">
    <property type="entry name" value="Cyt_b/b6_C"/>
</dbReference>
<feature type="transmembrane region" description="Helical" evidence="17">
    <location>
        <begin position="99"/>
        <end position="118"/>
    </location>
</feature>
<keyword evidence="14" id="KW-0830">Ubiquinone</keyword>
<evidence type="ECO:0000256" key="1">
    <source>
        <dbReference type="ARBA" id="ARBA00002566"/>
    </source>
</evidence>
<feature type="transmembrane region" description="Helical" evidence="17">
    <location>
        <begin position="321"/>
        <end position="342"/>
    </location>
</feature>
<feature type="transmembrane region" description="Helical" evidence="17">
    <location>
        <begin position="124"/>
        <end position="149"/>
    </location>
</feature>
<feature type="transmembrane region" description="Helical" evidence="17">
    <location>
        <begin position="61"/>
        <end position="87"/>
    </location>
</feature>
<evidence type="ECO:0000256" key="6">
    <source>
        <dbReference type="ARBA" id="ARBA00022617"/>
    </source>
</evidence>
<geneLocation type="mitochondrion" evidence="22"/>
<evidence type="ECO:0000313" key="22">
    <source>
        <dbReference type="EMBL" id="CDI40121.1"/>
    </source>
</evidence>
<proteinExistence type="inferred from homology"/>
<dbReference type="Gene3D" id="1.20.810.10">
    <property type="entry name" value="Cytochrome Bc1 Complex, Chain C"/>
    <property type="match status" value="1"/>
</dbReference>
<evidence type="ECO:0000256" key="3">
    <source>
        <dbReference type="ARBA" id="ARBA00011649"/>
    </source>
</evidence>
<keyword evidence="13 17" id="KW-0408">Iron</keyword>
<feature type="transmembrane region" description="Helical" evidence="17">
    <location>
        <begin position="294"/>
        <end position="315"/>
    </location>
</feature>
<dbReference type="InterPro" id="IPR027387">
    <property type="entry name" value="Cytb/b6-like_sf"/>
</dbReference>
<evidence type="ECO:0000256" key="13">
    <source>
        <dbReference type="ARBA" id="ARBA00023004"/>
    </source>
</evidence>
<evidence type="ECO:0000256" key="12">
    <source>
        <dbReference type="ARBA" id="ARBA00022989"/>
    </source>
</evidence>
<keyword evidence="5 17" id="KW-0813">Transport</keyword>
<dbReference type="GO" id="GO:0008121">
    <property type="term" value="F:quinol-cytochrome-c reductase activity"/>
    <property type="evidence" value="ECO:0007669"/>
    <property type="project" value="TreeGrafter"/>
</dbReference>
<keyword evidence="16 17" id="KW-0472">Membrane</keyword>
<evidence type="ECO:0000256" key="9">
    <source>
        <dbReference type="ARBA" id="ARBA00022723"/>
    </source>
</evidence>
<evidence type="ECO:0000256" key="11">
    <source>
        <dbReference type="ARBA" id="ARBA00022982"/>
    </source>
</evidence>
<dbReference type="GO" id="GO:0005743">
    <property type="term" value="C:mitochondrial inner membrane"/>
    <property type="evidence" value="ECO:0007669"/>
    <property type="project" value="UniProtKB-SubCell"/>
</dbReference>
<evidence type="ECO:0000313" key="21">
    <source>
        <dbReference type="EMBL" id="AUX81269.1"/>
    </source>
</evidence>
<comment type="subcellular location">
    <subcellularLocation>
        <location evidence="2">Mitochondrion inner membrane</location>
        <topology evidence="2">Multi-pass membrane protein</topology>
    </subcellularLocation>
</comment>
<protein>
    <recommendedName>
        <fullName evidence="4 17">Cytochrome b</fullName>
    </recommendedName>
</protein>
<feature type="transmembrane region" description="Helical" evidence="17">
    <location>
        <begin position="161"/>
        <end position="183"/>
    </location>
</feature>
<dbReference type="CDD" id="cd00284">
    <property type="entry name" value="Cytochrome_b_N"/>
    <property type="match status" value="1"/>
</dbReference>
<dbReference type="SUPFAM" id="SSF81342">
    <property type="entry name" value="Transmembrane di-heme cytochromes"/>
    <property type="match status" value="1"/>
</dbReference>
<dbReference type="InterPro" id="IPR036150">
    <property type="entry name" value="Cyt_b/b6_C_sf"/>
</dbReference>
<dbReference type="InterPro" id="IPR048259">
    <property type="entry name" value="Cytochrome_b_N_euk/bac"/>
</dbReference>
<dbReference type="InterPro" id="IPR005797">
    <property type="entry name" value="Cyt_b/b6_N"/>
</dbReference>
<evidence type="ECO:0000256" key="8">
    <source>
        <dbReference type="ARBA" id="ARBA00022692"/>
    </source>
</evidence>
<dbReference type="Pfam" id="PF00032">
    <property type="entry name" value="Cytochrom_B_C"/>
    <property type="match status" value="1"/>
</dbReference>
<dbReference type="AlphaFoldDB" id="A0A060QMK6"/>
<keyword evidence="11 17" id="KW-0249">Electron transport</keyword>
<accession>A0A060QMK6</accession>
<dbReference type="PANTHER" id="PTHR19271:SF16">
    <property type="entry name" value="CYTOCHROME B"/>
    <property type="match status" value="1"/>
</dbReference>
<keyword evidence="15 17" id="KW-0496">Mitochondrion</keyword>
<evidence type="ECO:0000256" key="5">
    <source>
        <dbReference type="ARBA" id="ARBA00022448"/>
    </source>
</evidence>
<evidence type="ECO:0000256" key="16">
    <source>
        <dbReference type="ARBA" id="ARBA00023136"/>
    </source>
</evidence>
<organism evidence="22">
    <name type="scientific">Meloidogyne graminicola</name>
    <dbReference type="NCBI Taxonomy" id="189291"/>
    <lineage>
        <taxon>Eukaryota</taxon>
        <taxon>Metazoa</taxon>
        <taxon>Ecdysozoa</taxon>
        <taxon>Nematoda</taxon>
        <taxon>Chromadorea</taxon>
        <taxon>Rhabditida</taxon>
        <taxon>Tylenchina</taxon>
        <taxon>Tylenchomorpha</taxon>
        <taxon>Tylenchoidea</taxon>
        <taxon>Meloidogynidae</taxon>
        <taxon>Meloidogyninae</taxon>
        <taxon>Meloidogyne</taxon>
    </lineage>
</organism>
<evidence type="ECO:0000313" key="20">
    <source>
        <dbReference type="EMBL" id="AHN16449.1"/>
    </source>
</evidence>
<evidence type="ECO:0000256" key="2">
    <source>
        <dbReference type="ARBA" id="ARBA00004448"/>
    </source>
</evidence>
<sequence length="344" mass="41293">MLKLNGADFILNYFFNFGSLLFMIFFFQVISGVFLSFYYSSEDFLSFNSVQYLMIEVNNGWLFRLFHFNMVSLFFIILFLHILKALYYFSYRLSKVWNLGLMIFLLLMMEAFLGYTLIWSQMSFWAATVITSLLSIIPYFGFKLIVLLWCGYFLNSFSLKIFFFLHFIMPLLILVLIFFHILFLHEYGSSTKLSVSSKLSKRSFYPFYWVKDLMNFFILFLFFLFFLFNPFSFNEALSFVNVNNLVSPIHIVPEWYFLWAYAILRAFSIKWIGVLMMLFSVLVFFLMGKTKMMFDLLSNFILNIFVLNFILLIWLGCQEPIFPFIDLSFFFMIFYFILLLILNF</sequence>
<comment type="cofactor">
    <cofactor evidence="17">
        <name>heme b</name>
        <dbReference type="ChEBI" id="CHEBI:60344"/>
    </cofactor>
    <text evidence="17">Binds 2 heme groups non-covalently.</text>
</comment>
<dbReference type="PROSITE" id="PS51002">
    <property type="entry name" value="CYTB_NTER"/>
    <property type="match status" value="1"/>
</dbReference>
<evidence type="ECO:0000256" key="4">
    <source>
        <dbReference type="ARBA" id="ARBA00013531"/>
    </source>
</evidence>
<dbReference type="InterPro" id="IPR016174">
    <property type="entry name" value="Di-haem_cyt_TM"/>
</dbReference>
<dbReference type="PANTHER" id="PTHR19271">
    <property type="entry name" value="CYTOCHROME B"/>
    <property type="match status" value="1"/>
</dbReference>
<comment type="similarity">
    <text evidence="17">Belongs to the cytochrome b family.</text>
</comment>
<dbReference type="GO" id="GO:0006122">
    <property type="term" value="P:mitochondrial electron transport, ubiquinol to cytochrome c"/>
    <property type="evidence" value="ECO:0007669"/>
    <property type="project" value="TreeGrafter"/>
</dbReference>
<name>A0A060QMK6_9BILA</name>
<evidence type="ECO:0000256" key="14">
    <source>
        <dbReference type="ARBA" id="ARBA00023075"/>
    </source>
</evidence>
<keyword evidence="6 17" id="KW-0349">Heme</keyword>
<gene>
    <name evidence="22" type="primary">cob</name>
    <name evidence="20" type="synonym">CYTB</name>
</gene>
<dbReference type="EMBL" id="HG529223">
    <property type="protein sequence ID" value="CDI40121.1"/>
    <property type="molecule type" value="Genomic_DNA"/>
</dbReference>
<dbReference type="EMBL" id="KJ139963">
    <property type="protein sequence ID" value="AHN16449.1"/>
    <property type="molecule type" value="Genomic_DNA"/>
</dbReference>
<keyword evidence="7 17" id="KW-0679">Respiratory chain</keyword>
<evidence type="ECO:0000256" key="15">
    <source>
        <dbReference type="ARBA" id="ARBA00023128"/>
    </source>
</evidence>
<dbReference type="PROSITE" id="PS51003">
    <property type="entry name" value="CYTB_CTER"/>
    <property type="match status" value="1"/>
</dbReference>
<reference evidence="22" key="1">
    <citation type="journal article" date="2014" name="C. R. Biol.">
        <title>Fast assembly of the mitochondrial genome of a plant parasitic nematode (Meloidogyne graminicola) using next generation sequencing.</title>
        <authorList>
            <person name="Besnard G."/>
            <person name="Juhling F."/>
            <person name="Chapuis E."/>
            <person name="Zedane L."/>
            <person name="Lhuillier E."/>
            <person name="Mateille T."/>
            <person name="Bellafiore S."/>
        </authorList>
    </citation>
    <scope>NUCLEOTIDE SEQUENCE</scope>
</reference>
<reference evidence="20" key="2">
    <citation type="journal article" date="2014" name="PLoS ONE">
        <title>The Complete Mitochondrial Genome of Meloidogyne graminicola (Tylenchina): A Unique Gene Arrangement and Its Phylogenetic Implications.</title>
        <authorList>
            <person name="Sun L."/>
            <person name="Zhuo K."/>
            <person name="Lin B."/>
            <person name="Wang H."/>
            <person name="Liao J."/>
        </authorList>
    </citation>
    <scope>NUCLEOTIDE SEQUENCE</scope>
</reference>
<keyword evidence="8 17" id="KW-0812">Transmembrane</keyword>
<feature type="transmembrane region" description="Helical" evidence="17">
    <location>
        <begin position="20"/>
        <end position="41"/>
    </location>
</feature>
<keyword evidence="12 17" id="KW-1133">Transmembrane helix</keyword>
<keyword evidence="9 17" id="KW-0479">Metal-binding</keyword>
<feature type="domain" description="Cytochrome b/b6 N-terminal region profile" evidence="18">
    <location>
        <begin position="1"/>
        <end position="193"/>
    </location>
</feature>
<dbReference type="GO" id="GO:0046872">
    <property type="term" value="F:metal ion binding"/>
    <property type="evidence" value="ECO:0007669"/>
    <property type="project" value="UniProtKB-UniRule"/>
</dbReference>
<feature type="transmembrane region" description="Helical" evidence="17">
    <location>
        <begin position="213"/>
        <end position="233"/>
    </location>
</feature>
<evidence type="ECO:0000259" key="19">
    <source>
        <dbReference type="PROSITE" id="PS51003"/>
    </source>
</evidence>
<comment type="subunit">
    <text evidence="3">The main subunits of complex b-c1 are: cytochrome b, cytochrome c1 and the Rieske protein.</text>
</comment>